<protein>
    <submittedName>
        <fullName evidence="1">Uncharacterized protein</fullName>
    </submittedName>
</protein>
<gene>
    <name evidence="1" type="ORF">CUN67_23640</name>
</gene>
<dbReference type="AlphaFoldDB" id="A0A6B9GFS8"/>
<geneLocation type="plasmid" evidence="2">
    <name>pne1b</name>
</geneLocation>
<proteinExistence type="predicted"/>
<evidence type="ECO:0000313" key="1">
    <source>
        <dbReference type="EMBL" id="QGY31996.1"/>
    </source>
</evidence>
<name>A0A6B9GFS8_PANCY</name>
<evidence type="ECO:0000313" key="2">
    <source>
        <dbReference type="Proteomes" id="UP000502005"/>
    </source>
</evidence>
<sequence>MNRNTLSNIPSSATHKIDLTTSNPDISKIPSQSDYSFVDEESLALMDVMMNRALFLETQAKNGEGENNDWLRDPVIGGLFNELMKNNDMRCFLEQQTELEITPDAGDTLASMVTCKSGLLTFEDDIKLGGVLVKLLRKSEALLMNSPPTETMEAPETPLRANLPDVPDLLEQREKLKEFRQLGENRKFLVVDRERLPEKASELGKQVWTPYTPALGGQLRHCRLCA</sequence>
<dbReference type="EMBL" id="CP024770">
    <property type="protein sequence ID" value="QGY31996.1"/>
    <property type="molecule type" value="Genomic_DNA"/>
</dbReference>
<reference evidence="1 2" key="1">
    <citation type="submission" date="2017-11" db="EMBL/GenBank/DDBJ databases">
        <title>Genome sequence of Pantoea cypripedii NE1.</title>
        <authorList>
            <person name="Nascimento F.X."/>
        </authorList>
    </citation>
    <scope>NUCLEOTIDE SEQUENCE [LARGE SCALE GENOMIC DNA]</scope>
    <source>
        <strain evidence="1 2">NE1</strain>
        <plasmid evidence="2">pne1b</plasmid>
    </source>
</reference>
<dbReference type="Proteomes" id="UP000502005">
    <property type="component" value="Plasmid pNE1B"/>
</dbReference>
<accession>A0A6B9GFS8</accession>
<keyword evidence="1" id="KW-0614">Plasmid</keyword>
<organism evidence="1 2">
    <name type="scientific">Pantoea cypripedii</name>
    <name type="common">Pectobacterium cypripedii</name>
    <name type="synonym">Erwinia cypripedii</name>
    <dbReference type="NCBI Taxonomy" id="55209"/>
    <lineage>
        <taxon>Bacteria</taxon>
        <taxon>Pseudomonadati</taxon>
        <taxon>Pseudomonadota</taxon>
        <taxon>Gammaproteobacteria</taxon>
        <taxon>Enterobacterales</taxon>
        <taxon>Erwiniaceae</taxon>
        <taxon>Pantoea</taxon>
    </lineage>
</organism>